<comment type="similarity">
    <text evidence="1">Belongs to the UPF0053 family.</text>
</comment>
<dbReference type="GO" id="GO:0005886">
    <property type="term" value="C:plasma membrane"/>
    <property type="evidence" value="ECO:0007669"/>
    <property type="project" value="TreeGrafter"/>
</dbReference>
<dbReference type="Gene3D" id="3.30.465.10">
    <property type="match status" value="1"/>
</dbReference>
<feature type="domain" description="CBS" evidence="10">
    <location>
        <begin position="69"/>
        <end position="129"/>
    </location>
</feature>
<proteinExistence type="inferred from homology"/>
<evidence type="ECO:0000256" key="4">
    <source>
        <dbReference type="ARBA" id="ARBA00022842"/>
    </source>
</evidence>
<dbReference type="InterPro" id="IPR016169">
    <property type="entry name" value="FAD-bd_PCMH_sub2"/>
</dbReference>
<dbReference type="Pfam" id="PF00571">
    <property type="entry name" value="CBS"/>
    <property type="match status" value="2"/>
</dbReference>
<keyword evidence="3" id="KW-0677">Repeat</keyword>
<evidence type="ECO:0000313" key="11">
    <source>
        <dbReference type="EMBL" id="AJQ94549.1"/>
    </source>
</evidence>
<dbReference type="OrthoDB" id="9798188at2"/>
<keyword evidence="12" id="KW-1185">Reference proteome</keyword>
<dbReference type="InterPro" id="IPR046342">
    <property type="entry name" value="CBS_dom_sf"/>
</dbReference>
<dbReference type="Pfam" id="PF21917">
    <property type="entry name" value="NMB0537_N"/>
    <property type="match status" value="1"/>
</dbReference>
<accession>A0A0C5VVQ5</accession>
<dbReference type="InterPro" id="IPR005170">
    <property type="entry name" value="Transptr-assoc_dom"/>
</dbReference>
<dbReference type="PROSITE" id="PS51371">
    <property type="entry name" value="CBS"/>
    <property type="match status" value="2"/>
</dbReference>
<dbReference type="HOGENOM" id="CLU_015237_3_0_6"/>
<dbReference type="AlphaFoldDB" id="A0A0C5VVQ5"/>
<protein>
    <recommendedName>
        <fullName evidence="8">Magnesium and cobalt efflux protein CorC</fullName>
    </recommendedName>
</protein>
<dbReference type="PANTHER" id="PTHR22777:SF27">
    <property type="entry name" value="MAGNESIUM AND COBALT EFFLUX PROTEIN CORC"/>
    <property type="match status" value="1"/>
</dbReference>
<feature type="domain" description="CBS" evidence="10">
    <location>
        <begin position="139"/>
        <end position="199"/>
    </location>
</feature>
<dbReference type="Gene3D" id="3.10.580.10">
    <property type="entry name" value="CBS-domain"/>
    <property type="match status" value="1"/>
</dbReference>
<evidence type="ECO:0000256" key="9">
    <source>
        <dbReference type="PROSITE-ProRule" id="PRU00703"/>
    </source>
</evidence>
<dbReference type="SUPFAM" id="SSF56176">
    <property type="entry name" value="FAD-binding/transporter-associated domain-like"/>
    <property type="match status" value="1"/>
</dbReference>
<keyword evidence="4" id="KW-0460">Magnesium</keyword>
<comment type="function">
    <text evidence="7">Plays a role in the transport of magnesium and cobalt ions.</text>
</comment>
<dbReference type="InterPro" id="IPR044751">
    <property type="entry name" value="Ion_transp-like_CBS"/>
</dbReference>
<evidence type="ECO:0000256" key="8">
    <source>
        <dbReference type="ARBA" id="ARBA00040729"/>
    </source>
</evidence>
<evidence type="ECO:0000256" key="1">
    <source>
        <dbReference type="ARBA" id="ARBA00006337"/>
    </source>
</evidence>
<dbReference type="InterPro" id="IPR036318">
    <property type="entry name" value="FAD-bd_PCMH-like_sf"/>
</dbReference>
<dbReference type="CDD" id="cd04590">
    <property type="entry name" value="CBS_pair_CorC_HlyC_assoc"/>
    <property type="match status" value="1"/>
</dbReference>
<evidence type="ECO:0000256" key="2">
    <source>
        <dbReference type="ARBA" id="ARBA00022448"/>
    </source>
</evidence>
<dbReference type="KEGG" id="gsn:YC6258_02511"/>
<keyword evidence="5 9" id="KW-0129">CBS domain</keyword>
<dbReference type="GO" id="GO:0050660">
    <property type="term" value="F:flavin adenine dinucleotide binding"/>
    <property type="evidence" value="ECO:0007669"/>
    <property type="project" value="InterPro"/>
</dbReference>
<name>A0A0C5VVQ5_9GAMM</name>
<dbReference type="PATRIC" id="fig|1445510.3.peg.2467"/>
<evidence type="ECO:0000256" key="5">
    <source>
        <dbReference type="ARBA" id="ARBA00023122"/>
    </source>
</evidence>
<dbReference type="EMBL" id="CP007142">
    <property type="protein sequence ID" value="AJQ94549.1"/>
    <property type="molecule type" value="Genomic_DNA"/>
</dbReference>
<reference evidence="11 12" key="1">
    <citation type="submission" date="2014-01" db="EMBL/GenBank/DDBJ databases">
        <title>Full genme sequencing of cellulolytic bacterium Gynuella sunshinyii YC6258T gen. nov., sp. nov.</title>
        <authorList>
            <person name="Khan H."/>
            <person name="Chung E.J."/>
            <person name="Chung Y.R."/>
        </authorList>
    </citation>
    <scope>NUCLEOTIDE SEQUENCE [LARGE SCALE GENOMIC DNA]</scope>
    <source>
        <strain evidence="11 12">YC6258</strain>
    </source>
</reference>
<gene>
    <name evidence="11" type="ORF">YC6258_02511</name>
</gene>
<dbReference type="Pfam" id="PF03471">
    <property type="entry name" value="CorC_HlyC"/>
    <property type="match status" value="1"/>
</dbReference>
<evidence type="ECO:0000256" key="3">
    <source>
        <dbReference type="ARBA" id="ARBA00022737"/>
    </source>
</evidence>
<evidence type="ECO:0000259" key="10">
    <source>
        <dbReference type="PROSITE" id="PS51371"/>
    </source>
</evidence>
<dbReference type="InterPro" id="IPR000644">
    <property type="entry name" value="CBS_dom"/>
</dbReference>
<evidence type="ECO:0000256" key="7">
    <source>
        <dbReference type="ARBA" id="ARBA00037273"/>
    </source>
</evidence>
<dbReference type="Proteomes" id="UP000032266">
    <property type="component" value="Chromosome"/>
</dbReference>
<dbReference type="STRING" id="1445510.YC6258_02511"/>
<evidence type="ECO:0000313" key="12">
    <source>
        <dbReference type="Proteomes" id="UP000032266"/>
    </source>
</evidence>
<dbReference type="SMART" id="SM00116">
    <property type="entry name" value="CBS"/>
    <property type="match status" value="2"/>
</dbReference>
<organism evidence="11 12">
    <name type="scientific">Gynuella sunshinyii YC6258</name>
    <dbReference type="NCBI Taxonomy" id="1445510"/>
    <lineage>
        <taxon>Bacteria</taxon>
        <taxon>Pseudomonadati</taxon>
        <taxon>Pseudomonadota</taxon>
        <taxon>Gammaproteobacteria</taxon>
        <taxon>Oceanospirillales</taxon>
        <taxon>Saccharospirillaceae</taxon>
        <taxon>Gynuella</taxon>
    </lineage>
</organism>
<keyword evidence="2" id="KW-0813">Transport</keyword>
<sequence length="284" mass="32109">MSEDRPSQSNNKKTWLEKVADAFIGEPRDREDLKAIIFEARENDIIDHEAFKIIDGAMSVSELHVRDIMVPRSHMVLLDSEKDLADILPIIVDSGHSRFPVTGDKNDEIIGVLIAKDLLKLAMETSFSLADMSQKWKSLFRPVNFVPESKRLNVLLNDFRLNRNHMAIVVDEYGGIAGLVTIEDVLEEIVGDIDDEHDSQETPNIRVLDDGKQAVDALTPIEEFNDFFGTEFSDDEFDTIGGIVTHSFGRLPKRDETIQIGNLNFRVLNADDRRLKLMEVSDVS</sequence>
<dbReference type="FunFam" id="3.10.580.10:FF:000002">
    <property type="entry name" value="Magnesium/cobalt efflux protein CorC"/>
    <property type="match status" value="1"/>
</dbReference>
<dbReference type="SUPFAM" id="SSF54631">
    <property type="entry name" value="CBS-domain pair"/>
    <property type="match status" value="1"/>
</dbReference>
<dbReference type="SMART" id="SM01091">
    <property type="entry name" value="CorC_HlyC"/>
    <property type="match status" value="1"/>
</dbReference>
<evidence type="ECO:0000256" key="6">
    <source>
        <dbReference type="ARBA" id="ARBA00023285"/>
    </source>
</evidence>
<keyword evidence="6" id="KW-0170">Cobalt</keyword>
<dbReference type="InterPro" id="IPR054115">
    <property type="entry name" value="CorC_N"/>
</dbReference>
<dbReference type="PANTHER" id="PTHR22777">
    <property type="entry name" value="HEMOLYSIN-RELATED"/>
    <property type="match status" value="1"/>
</dbReference>
<dbReference type="RefSeq" id="WP_044617062.1">
    <property type="nucleotide sequence ID" value="NZ_CP007142.1"/>
</dbReference>